<keyword evidence="7" id="KW-0653">Protein transport</keyword>
<evidence type="ECO:0000256" key="7">
    <source>
        <dbReference type="ARBA" id="ARBA00022927"/>
    </source>
</evidence>
<dbReference type="GO" id="GO:0031992">
    <property type="term" value="F:energy transducer activity"/>
    <property type="evidence" value="ECO:0007669"/>
    <property type="project" value="TreeGrafter"/>
</dbReference>
<evidence type="ECO:0000256" key="10">
    <source>
        <dbReference type="SAM" id="MobiDB-lite"/>
    </source>
</evidence>
<evidence type="ECO:0000256" key="5">
    <source>
        <dbReference type="ARBA" id="ARBA00022519"/>
    </source>
</evidence>
<gene>
    <name evidence="12" type="ORF">Q4521_13840</name>
</gene>
<dbReference type="GO" id="GO:0098797">
    <property type="term" value="C:plasma membrane protein complex"/>
    <property type="evidence" value="ECO:0007669"/>
    <property type="project" value="TreeGrafter"/>
</dbReference>
<evidence type="ECO:0000256" key="6">
    <source>
        <dbReference type="ARBA" id="ARBA00022692"/>
    </source>
</evidence>
<comment type="caution">
    <text evidence="12">The sequence shown here is derived from an EMBL/GenBank/DDBJ whole genome shotgun (WGS) entry which is preliminary data.</text>
</comment>
<dbReference type="SUPFAM" id="SSF74653">
    <property type="entry name" value="TolA/TonB C-terminal domain"/>
    <property type="match status" value="1"/>
</dbReference>
<dbReference type="InterPro" id="IPR037682">
    <property type="entry name" value="TonB_C"/>
</dbReference>
<dbReference type="Gene3D" id="3.30.1150.10">
    <property type="match status" value="1"/>
</dbReference>
<accession>A0AAW7X7C1</accession>
<dbReference type="InterPro" id="IPR006260">
    <property type="entry name" value="TonB/TolA_C"/>
</dbReference>
<dbReference type="PANTHER" id="PTHR33446:SF11">
    <property type="entry name" value="TONB3"/>
    <property type="match status" value="1"/>
</dbReference>
<evidence type="ECO:0000313" key="12">
    <source>
        <dbReference type="EMBL" id="MDO6423558.1"/>
    </source>
</evidence>
<name>A0AAW7X7C1_9GAMM</name>
<dbReference type="Proteomes" id="UP001169760">
    <property type="component" value="Unassembled WGS sequence"/>
</dbReference>
<dbReference type="GO" id="GO:0015031">
    <property type="term" value="P:protein transport"/>
    <property type="evidence" value="ECO:0007669"/>
    <property type="project" value="UniProtKB-KW"/>
</dbReference>
<dbReference type="AlphaFoldDB" id="A0AAW7X7C1"/>
<dbReference type="RefSeq" id="WP_303493196.1">
    <property type="nucleotide sequence ID" value="NZ_JAUOPB010000010.1"/>
</dbReference>
<evidence type="ECO:0000256" key="3">
    <source>
        <dbReference type="ARBA" id="ARBA00022448"/>
    </source>
</evidence>
<keyword evidence="5" id="KW-0997">Cell inner membrane</keyword>
<keyword evidence="8" id="KW-1133">Transmembrane helix</keyword>
<evidence type="ECO:0000256" key="4">
    <source>
        <dbReference type="ARBA" id="ARBA00022475"/>
    </source>
</evidence>
<reference evidence="12" key="1">
    <citation type="submission" date="2023-07" db="EMBL/GenBank/DDBJ databases">
        <title>Genome content predicts the carbon catabolic preferences of heterotrophic bacteria.</title>
        <authorList>
            <person name="Gralka M."/>
        </authorList>
    </citation>
    <scope>NUCLEOTIDE SEQUENCE</scope>
    <source>
        <strain evidence="12">I3M17_2</strain>
    </source>
</reference>
<protein>
    <submittedName>
        <fullName evidence="12">TonB family protein</fullName>
    </submittedName>
</protein>
<evidence type="ECO:0000313" key="13">
    <source>
        <dbReference type="Proteomes" id="UP001169760"/>
    </source>
</evidence>
<keyword evidence="3" id="KW-0813">Transport</keyword>
<feature type="region of interest" description="Disordered" evidence="10">
    <location>
        <begin position="120"/>
        <end position="156"/>
    </location>
</feature>
<evidence type="ECO:0000256" key="2">
    <source>
        <dbReference type="ARBA" id="ARBA00006555"/>
    </source>
</evidence>
<comment type="subcellular location">
    <subcellularLocation>
        <location evidence="1">Cell inner membrane</location>
        <topology evidence="1">Single-pass membrane protein</topology>
        <orientation evidence="1">Periplasmic side</orientation>
    </subcellularLocation>
</comment>
<evidence type="ECO:0000256" key="9">
    <source>
        <dbReference type="ARBA" id="ARBA00023136"/>
    </source>
</evidence>
<dbReference type="GO" id="GO:0055085">
    <property type="term" value="P:transmembrane transport"/>
    <property type="evidence" value="ECO:0007669"/>
    <property type="project" value="InterPro"/>
</dbReference>
<dbReference type="Pfam" id="PF03544">
    <property type="entry name" value="TonB_C"/>
    <property type="match status" value="1"/>
</dbReference>
<feature type="domain" description="TonB C-terminal" evidence="11">
    <location>
        <begin position="195"/>
        <end position="294"/>
    </location>
</feature>
<organism evidence="12 13">
    <name type="scientific">Saccharophagus degradans</name>
    <dbReference type="NCBI Taxonomy" id="86304"/>
    <lineage>
        <taxon>Bacteria</taxon>
        <taxon>Pseudomonadati</taxon>
        <taxon>Pseudomonadota</taxon>
        <taxon>Gammaproteobacteria</taxon>
        <taxon>Cellvibrionales</taxon>
        <taxon>Cellvibrionaceae</taxon>
        <taxon>Saccharophagus</taxon>
    </lineage>
</organism>
<evidence type="ECO:0000256" key="8">
    <source>
        <dbReference type="ARBA" id="ARBA00022989"/>
    </source>
</evidence>
<proteinExistence type="inferred from homology"/>
<evidence type="ECO:0000256" key="1">
    <source>
        <dbReference type="ARBA" id="ARBA00004383"/>
    </source>
</evidence>
<keyword evidence="4" id="KW-1003">Cell membrane</keyword>
<evidence type="ECO:0000259" key="11">
    <source>
        <dbReference type="PROSITE" id="PS52015"/>
    </source>
</evidence>
<keyword evidence="6" id="KW-0812">Transmembrane</keyword>
<keyword evidence="9" id="KW-0472">Membrane</keyword>
<dbReference type="EMBL" id="JAUOPB010000010">
    <property type="protein sequence ID" value="MDO6423558.1"/>
    <property type="molecule type" value="Genomic_DNA"/>
</dbReference>
<dbReference type="NCBIfam" id="TIGR01352">
    <property type="entry name" value="tonB_Cterm"/>
    <property type="match status" value="1"/>
</dbReference>
<dbReference type="PROSITE" id="PS52015">
    <property type="entry name" value="TONB_CTD"/>
    <property type="match status" value="1"/>
</dbReference>
<dbReference type="PANTHER" id="PTHR33446">
    <property type="entry name" value="PROTEIN TONB-RELATED"/>
    <property type="match status" value="1"/>
</dbReference>
<comment type="similarity">
    <text evidence="2">Belongs to the TonB family.</text>
</comment>
<sequence length="294" mass="32429">MSNTTLDTNAASNDRLSFTLFLALALHAMLVFGCSFTADKGNKVAPTLNITLATHSAKVAPEKADFLAQHNQEASGTLKTAKELTTTQAAEIADVNIREINPTPQQKAVQKSEQNRELIHTKQEQQRKVATVTTPTNRDNQQEREGQDADTPLLSPEAASLKAKLDKIKEDRAKEPRIRRLTSVATKASEDAEYLNRWAEKVEGIGNKHFPKEAINRGIFGSLGLVVTIRPDGSVENIEISQPSGHSLLDDAALQIVKLSAPFAPFPPEMRKKVDRLEIIRTWRFEITGLTTSK</sequence>
<dbReference type="InterPro" id="IPR051045">
    <property type="entry name" value="TonB-dependent_transducer"/>
</dbReference>